<dbReference type="AlphaFoldDB" id="A0A9D3SYY8"/>
<feature type="compositionally biased region" description="Acidic residues" evidence="1">
    <location>
        <begin position="310"/>
        <end position="323"/>
    </location>
</feature>
<feature type="compositionally biased region" description="Low complexity" evidence="1">
    <location>
        <begin position="200"/>
        <end position="211"/>
    </location>
</feature>
<feature type="compositionally biased region" description="Basic and acidic residues" evidence="1">
    <location>
        <begin position="269"/>
        <end position="284"/>
    </location>
</feature>
<feature type="region of interest" description="Disordered" evidence="1">
    <location>
        <begin position="184"/>
        <end position="229"/>
    </location>
</feature>
<proteinExistence type="predicted"/>
<keyword evidence="3" id="KW-1185">Reference proteome</keyword>
<dbReference type="Proteomes" id="UP001046870">
    <property type="component" value="Chromosome 18"/>
</dbReference>
<feature type="compositionally biased region" description="Basic residues" evidence="1">
    <location>
        <begin position="33"/>
        <end position="51"/>
    </location>
</feature>
<accession>A0A9D3SYY8</accession>
<evidence type="ECO:0008006" key="4">
    <source>
        <dbReference type="Google" id="ProtNLM"/>
    </source>
</evidence>
<dbReference type="InterPro" id="IPR026187">
    <property type="entry name" value="Aven"/>
</dbReference>
<evidence type="ECO:0000256" key="1">
    <source>
        <dbReference type="SAM" id="MobiDB-lite"/>
    </source>
</evidence>
<dbReference type="PANTHER" id="PTHR16524">
    <property type="entry name" value="CELL DEATH REGULATOR AVEN"/>
    <property type="match status" value="1"/>
</dbReference>
<evidence type="ECO:0000313" key="2">
    <source>
        <dbReference type="EMBL" id="KAG7461342.1"/>
    </source>
</evidence>
<feature type="compositionally biased region" description="Basic and acidic residues" evidence="1">
    <location>
        <begin position="23"/>
        <end position="32"/>
    </location>
</feature>
<evidence type="ECO:0000313" key="3">
    <source>
        <dbReference type="Proteomes" id="UP001046870"/>
    </source>
</evidence>
<gene>
    <name evidence="2" type="ORF">MATL_G00209090</name>
</gene>
<dbReference type="PANTHER" id="PTHR16524:SF2">
    <property type="entry name" value="CELL DEATH REGULATOR AVEN"/>
    <property type="match status" value="1"/>
</dbReference>
<name>A0A9D3SYY8_MEGAT</name>
<protein>
    <recommendedName>
        <fullName evidence="4">Cell death regulator Aven</fullName>
    </recommendedName>
</protein>
<dbReference type="GO" id="GO:0010972">
    <property type="term" value="P:negative regulation of G2/M transition of mitotic cell cycle"/>
    <property type="evidence" value="ECO:0007669"/>
    <property type="project" value="TreeGrafter"/>
</dbReference>
<feature type="region of interest" description="Disordered" evidence="1">
    <location>
        <begin position="254"/>
        <end position="323"/>
    </location>
</feature>
<dbReference type="EMBL" id="JAFDVH010000018">
    <property type="protein sequence ID" value="KAG7461342.1"/>
    <property type="molecule type" value="Genomic_DNA"/>
</dbReference>
<sequence>MEARHAKGRGGHWKRGGGGGGSESHHNWSEHRGRGRGGHHRGRGRRDHHRGREWGGPTSDHLLGNDVQNKQEGKEAGMFSRQKLESNWDRYEEEEKAQLKEEGPMQRGMDYHVLLGSAGDAFTQFRFSEEKDWEMESLATNQVSAVLVDLQALAWSLQALPLHLRLSLEEELVQLTTPVELPTVIPKPKQESSLIDQFRPPSSHSPSFSSPTRPVLGGTPLNSPKPLLASSTAEPAVDDLDQELDLLLSLQAPTTDAPEAPPTCAPEEELSHPDTSVTKEEDPKVVLPEVDLERPDAVPSEAEATRPVVTEDDLEDWLDSMIS</sequence>
<organism evidence="2 3">
    <name type="scientific">Megalops atlanticus</name>
    <name type="common">Tarpon</name>
    <name type="synonym">Clupea gigantea</name>
    <dbReference type="NCBI Taxonomy" id="7932"/>
    <lineage>
        <taxon>Eukaryota</taxon>
        <taxon>Metazoa</taxon>
        <taxon>Chordata</taxon>
        <taxon>Craniata</taxon>
        <taxon>Vertebrata</taxon>
        <taxon>Euteleostomi</taxon>
        <taxon>Actinopterygii</taxon>
        <taxon>Neopterygii</taxon>
        <taxon>Teleostei</taxon>
        <taxon>Elopiformes</taxon>
        <taxon>Megalopidae</taxon>
        <taxon>Megalops</taxon>
    </lineage>
</organism>
<reference evidence="2" key="1">
    <citation type="submission" date="2021-01" db="EMBL/GenBank/DDBJ databases">
        <authorList>
            <person name="Zahm M."/>
            <person name="Roques C."/>
            <person name="Cabau C."/>
            <person name="Klopp C."/>
            <person name="Donnadieu C."/>
            <person name="Jouanno E."/>
            <person name="Lampietro C."/>
            <person name="Louis A."/>
            <person name="Herpin A."/>
            <person name="Echchiki A."/>
            <person name="Berthelot C."/>
            <person name="Parey E."/>
            <person name="Roest-Crollius H."/>
            <person name="Braasch I."/>
            <person name="Postlethwait J."/>
            <person name="Bobe J."/>
            <person name="Montfort J."/>
            <person name="Bouchez O."/>
            <person name="Begum T."/>
            <person name="Mejri S."/>
            <person name="Adams A."/>
            <person name="Chen W.-J."/>
            <person name="Guiguen Y."/>
        </authorList>
    </citation>
    <scope>NUCLEOTIDE SEQUENCE</scope>
    <source>
        <strain evidence="2">YG-15Mar2019-1</strain>
        <tissue evidence="2">Brain</tissue>
    </source>
</reference>
<dbReference type="OrthoDB" id="6338233at2759"/>
<comment type="caution">
    <text evidence="2">The sequence shown here is derived from an EMBL/GenBank/DDBJ whole genome shotgun (WGS) entry which is preliminary data.</text>
</comment>
<feature type="compositionally biased region" description="Basic residues" evidence="1">
    <location>
        <begin position="1"/>
        <end position="15"/>
    </location>
</feature>
<feature type="region of interest" description="Disordered" evidence="1">
    <location>
        <begin position="1"/>
        <end position="66"/>
    </location>
</feature>